<evidence type="ECO:0000256" key="3">
    <source>
        <dbReference type="ARBA" id="ARBA00022448"/>
    </source>
</evidence>
<dbReference type="Pfam" id="PF01061">
    <property type="entry name" value="ABC2_membrane"/>
    <property type="match status" value="1"/>
</dbReference>
<comment type="similarity">
    <text evidence="2 9">Belongs to the ABC-2 integral membrane protein family.</text>
</comment>
<evidence type="ECO:0000256" key="2">
    <source>
        <dbReference type="ARBA" id="ARBA00007783"/>
    </source>
</evidence>
<keyword evidence="8 9" id="KW-0472">Membrane</keyword>
<accession>A0A560JIL2</accession>
<evidence type="ECO:0000313" key="13">
    <source>
        <dbReference type="Proteomes" id="UP000320516"/>
    </source>
</evidence>
<dbReference type="InterPro" id="IPR047817">
    <property type="entry name" value="ABC2_TM_bact-type"/>
</dbReference>
<evidence type="ECO:0000256" key="1">
    <source>
        <dbReference type="ARBA" id="ARBA00004429"/>
    </source>
</evidence>
<dbReference type="GO" id="GO:0140359">
    <property type="term" value="F:ABC-type transporter activity"/>
    <property type="evidence" value="ECO:0007669"/>
    <property type="project" value="InterPro"/>
</dbReference>
<sequence>MSLASFTPPPPAPLSPAPLPPAPLPPAPLSPDATLITPRGPGLLPWLAEAWRTRRIALMLARRSLKARYRQTWLGAGWAILQPLLLMLVYWGIFGHLLGVPTGGDAPYPVFAFTGLVLWQFFSRALMDASASILHQAHFVTKVYFPRLHMPLASLMVAAVDMAAGLVCLALLLAVFRIWPEVRWLLLLGPLALLLVTGAGAALLLSALVLRFRDVGHLLPLTTQVLMVAAPVIYPAHLVPGVMGAVYRLNPMVTVIEGARTALLGTPAPEPVPALLSVALAAGLLLLGLRTVRRMEPAMADLI</sequence>
<feature type="transmembrane region" description="Helical" evidence="9">
    <location>
        <begin position="72"/>
        <end position="94"/>
    </location>
</feature>
<evidence type="ECO:0000256" key="4">
    <source>
        <dbReference type="ARBA" id="ARBA00022475"/>
    </source>
</evidence>
<feature type="region of interest" description="Disordered" evidence="10">
    <location>
        <begin position="1"/>
        <end position="23"/>
    </location>
</feature>
<gene>
    <name evidence="12" type="ORF">FBZ87_107279</name>
</gene>
<feature type="transmembrane region" description="Helical" evidence="9">
    <location>
        <begin position="272"/>
        <end position="289"/>
    </location>
</feature>
<keyword evidence="7 9" id="KW-1133">Transmembrane helix</keyword>
<comment type="caution">
    <text evidence="12">The sequence shown here is derived from an EMBL/GenBank/DDBJ whole genome shotgun (WGS) entry which is preliminary data.</text>
</comment>
<dbReference type="Proteomes" id="UP000320516">
    <property type="component" value="Unassembled WGS sequence"/>
</dbReference>
<evidence type="ECO:0000256" key="6">
    <source>
        <dbReference type="ARBA" id="ARBA00022692"/>
    </source>
</evidence>
<evidence type="ECO:0000256" key="8">
    <source>
        <dbReference type="ARBA" id="ARBA00023136"/>
    </source>
</evidence>
<name>A0A560JIL2_9PROT</name>
<feature type="domain" description="ABC transmembrane type-2" evidence="11">
    <location>
        <begin position="74"/>
        <end position="295"/>
    </location>
</feature>
<protein>
    <recommendedName>
        <fullName evidence="9">Transport permease protein</fullName>
    </recommendedName>
</protein>
<dbReference type="RefSeq" id="WP_145612407.1">
    <property type="nucleotide sequence ID" value="NZ_VITV01000007.1"/>
</dbReference>
<keyword evidence="5" id="KW-0997">Cell inner membrane</keyword>
<organism evidence="12 13">
    <name type="scientific">Nitrospirillum amazonense</name>
    <dbReference type="NCBI Taxonomy" id="28077"/>
    <lineage>
        <taxon>Bacteria</taxon>
        <taxon>Pseudomonadati</taxon>
        <taxon>Pseudomonadota</taxon>
        <taxon>Alphaproteobacteria</taxon>
        <taxon>Rhodospirillales</taxon>
        <taxon>Azospirillaceae</taxon>
        <taxon>Nitrospirillum</taxon>
    </lineage>
</organism>
<feature type="compositionally biased region" description="Pro residues" evidence="10">
    <location>
        <begin position="7"/>
        <end position="23"/>
    </location>
</feature>
<dbReference type="InterPro" id="IPR013525">
    <property type="entry name" value="ABC2_TM"/>
</dbReference>
<evidence type="ECO:0000259" key="11">
    <source>
        <dbReference type="PROSITE" id="PS51012"/>
    </source>
</evidence>
<keyword evidence="4 9" id="KW-1003">Cell membrane</keyword>
<dbReference type="GO" id="GO:0005886">
    <property type="term" value="C:plasma membrane"/>
    <property type="evidence" value="ECO:0007669"/>
    <property type="project" value="UniProtKB-SubCell"/>
</dbReference>
<evidence type="ECO:0000256" key="10">
    <source>
        <dbReference type="SAM" id="MobiDB-lite"/>
    </source>
</evidence>
<evidence type="ECO:0000256" key="7">
    <source>
        <dbReference type="ARBA" id="ARBA00022989"/>
    </source>
</evidence>
<proteinExistence type="inferred from homology"/>
<evidence type="ECO:0000313" key="12">
    <source>
        <dbReference type="EMBL" id="TWB70895.1"/>
    </source>
</evidence>
<comment type="subcellular location">
    <subcellularLocation>
        <location evidence="1 9">Cell inner membrane</location>
        <topology evidence="1 9">Multi-pass membrane protein</topology>
    </subcellularLocation>
</comment>
<dbReference type="PANTHER" id="PTHR30413:SF8">
    <property type="entry name" value="TRANSPORT PERMEASE PROTEIN"/>
    <property type="match status" value="1"/>
</dbReference>
<comment type="caution">
    <text evidence="9">Lacks conserved residue(s) required for the propagation of feature annotation.</text>
</comment>
<dbReference type="GO" id="GO:0015920">
    <property type="term" value="P:lipopolysaccharide transport"/>
    <property type="evidence" value="ECO:0007669"/>
    <property type="project" value="TreeGrafter"/>
</dbReference>
<dbReference type="AlphaFoldDB" id="A0A560JIL2"/>
<reference evidence="12 13" key="1">
    <citation type="submission" date="2019-06" db="EMBL/GenBank/DDBJ databases">
        <title>Genomic Encyclopedia of Type Strains, Phase IV (KMG-V): Genome sequencing to study the core and pangenomes of soil and plant-associated prokaryotes.</title>
        <authorList>
            <person name="Whitman W."/>
        </authorList>
    </citation>
    <scope>NUCLEOTIDE SEQUENCE [LARGE SCALE GENOMIC DNA]</scope>
    <source>
        <strain evidence="12 13">BR 12005</strain>
    </source>
</reference>
<dbReference type="EMBL" id="VITV01000007">
    <property type="protein sequence ID" value="TWB70895.1"/>
    <property type="molecule type" value="Genomic_DNA"/>
</dbReference>
<feature type="transmembrane region" description="Helical" evidence="9">
    <location>
        <begin position="185"/>
        <end position="210"/>
    </location>
</feature>
<feature type="transmembrane region" description="Helical" evidence="9">
    <location>
        <begin position="106"/>
        <end position="127"/>
    </location>
</feature>
<evidence type="ECO:0000256" key="5">
    <source>
        <dbReference type="ARBA" id="ARBA00022519"/>
    </source>
</evidence>
<keyword evidence="3 9" id="KW-0813">Transport</keyword>
<keyword evidence="6 9" id="KW-0812">Transmembrane</keyword>
<feature type="transmembrane region" description="Helical" evidence="9">
    <location>
        <begin position="148"/>
        <end position="179"/>
    </location>
</feature>
<dbReference type="PROSITE" id="PS51012">
    <property type="entry name" value="ABC_TM2"/>
    <property type="match status" value="1"/>
</dbReference>
<evidence type="ECO:0000256" key="9">
    <source>
        <dbReference type="RuleBase" id="RU361157"/>
    </source>
</evidence>
<dbReference type="PANTHER" id="PTHR30413">
    <property type="entry name" value="INNER MEMBRANE TRANSPORT PERMEASE"/>
    <property type="match status" value="1"/>
</dbReference>